<name>A0A6L7ER62_9ACTN</name>
<keyword evidence="1" id="KW-1133">Transmembrane helix</keyword>
<accession>A0A6L7ER62</accession>
<keyword evidence="3" id="KW-1185">Reference proteome</keyword>
<proteinExistence type="predicted"/>
<evidence type="ECO:0000313" key="3">
    <source>
        <dbReference type="Proteomes" id="UP000473325"/>
    </source>
</evidence>
<evidence type="ECO:0000256" key="1">
    <source>
        <dbReference type="SAM" id="Phobius"/>
    </source>
</evidence>
<comment type="caution">
    <text evidence="2">The sequence shown here is derived from an EMBL/GenBank/DDBJ whole genome shotgun (WGS) entry which is preliminary data.</text>
</comment>
<gene>
    <name evidence="2" type="ORF">GRQ65_06320</name>
</gene>
<reference evidence="2 3" key="1">
    <citation type="submission" date="2019-12" db="EMBL/GenBank/DDBJ databases">
        <authorList>
            <person name="Kun Z."/>
        </authorList>
    </citation>
    <scope>NUCLEOTIDE SEQUENCE [LARGE SCALE GENOMIC DNA]</scope>
    <source>
        <strain evidence="2 3">YIM 123512</strain>
    </source>
</reference>
<keyword evidence="1" id="KW-0812">Transmembrane</keyword>
<keyword evidence="1" id="KW-0472">Membrane</keyword>
<protein>
    <submittedName>
        <fullName evidence="2">Uncharacterized protein</fullName>
    </submittedName>
</protein>
<sequence length="232" mass="23394">MTTIHDQLADSVGDVHTDLSALAVAARAKGLARRRQRRALGAVGAVTAALVVGTAVHALAPAPLMPSTVVATDSGAHEAHAGADTSLVALDGRATAGLLADAVAAQGLAASASRGQGDAAGSGETYAEIGIDGVPGARIEVNVQHVPVSSAPAELVAGRRDDDKIGTDTWVAIRTDHQGGLRVTVQLVVPEGQSRPLTVEQLKELAADASWAFDVPATASGEAPEPYTSLGR</sequence>
<evidence type="ECO:0000313" key="2">
    <source>
        <dbReference type="EMBL" id="MXG89160.1"/>
    </source>
</evidence>
<organism evidence="2 3">
    <name type="scientific">Nocardioides flavescens</name>
    <dbReference type="NCBI Taxonomy" id="2691959"/>
    <lineage>
        <taxon>Bacteria</taxon>
        <taxon>Bacillati</taxon>
        <taxon>Actinomycetota</taxon>
        <taxon>Actinomycetes</taxon>
        <taxon>Propionibacteriales</taxon>
        <taxon>Nocardioidaceae</taxon>
        <taxon>Nocardioides</taxon>
    </lineage>
</organism>
<dbReference type="RefSeq" id="WP_160876294.1">
    <property type="nucleotide sequence ID" value="NZ_WUEK01000003.1"/>
</dbReference>
<dbReference type="EMBL" id="WUEK01000003">
    <property type="protein sequence ID" value="MXG89160.1"/>
    <property type="molecule type" value="Genomic_DNA"/>
</dbReference>
<dbReference type="AlphaFoldDB" id="A0A6L7ER62"/>
<feature type="transmembrane region" description="Helical" evidence="1">
    <location>
        <begin position="39"/>
        <end position="60"/>
    </location>
</feature>
<dbReference type="Proteomes" id="UP000473325">
    <property type="component" value="Unassembled WGS sequence"/>
</dbReference>